<dbReference type="PANTHER" id="PTHR10807:SF110">
    <property type="entry name" value="FI17948P1"/>
    <property type="match status" value="1"/>
</dbReference>
<keyword evidence="4" id="KW-1185">Reference proteome</keyword>
<dbReference type="Proteomes" id="UP000046393">
    <property type="component" value="Unplaced"/>
</dbReference>
<evidence type="ECO:0000256" key="2">
    <source>
        <dbReference type="SAM" id="MobiDB-lite"/>
    </source>
</evidence>
<dbReference type="PROSITE" id="PS51339">
    <property type="entry name" value="PPASE_MYOTUBULARIN"/>
    <property type="match status" value="1"/>
</dbReference>
<dbReference type="Pfam" id="PF06602">
    <property type="entry name" value="Myotub-related"/>
    <property type="match status" value="2"/>
</dbReference>
<dbReference type="STRING" id="451379.A0A0N5A9U2"/>
<dbReference type="GO" id="GO:0046856">
    <property type="term" value="P:phosphatidylinositol dephosphorylation"/>
    <property type="evidence" value="ECO:0007669"/>
    <property type="project" value="TreeGrafter"/>
</dbReference>
<evidence type="ECO:0000313" key="5">
    <source>
        <dbReference type="WBParaSite" id="SMUV_0000089801-mRNA-1"/>
    </source>
</evidence>
<dbReference type="GO" id="GO:0005737">
    <property type="term" value="C:cytoplasm"/>
    <property type="evidence" value="ECO:0007669"/>
    <property type="project" value="TreeGrafter"/>
</dbReference>
<dbReference type="InterPro" id="IPR030564">
    <property type="entry name" value="Myotubularin"/>
</dbReference>
<dbReference type="InterPro" id="IPR010569">
    <property type="entry name" value="Myotubularin-like_Pase_dom"/>
</dbReference>
<evidence type="ECO:0000256" key="1">
    <source>
        <dbReference type="ARBA" id="ARBA00007471"/>
    </source>
</evidence>
<organism evidence="4 5">
    <name type="scientific">Syphacia muris</name>
    <dbReference type="NCBI Taxonomy" id="451379"/>
    <lineage>
        <taxon>Eukaryota</taxon>
        <taxon>Metazoa</taxon>
        <taxon>Ecdysozoa</taxon>
        <taxon>Nematoda</taxon>
        <taxon>Chromadorea</taxon>
        <taxon>Rhabditida</taxon>
        <taxon>Spirurina</taxon>
        <taxon>Oxyuridomorpha</taxon>
        <taxon>Oxyuroidea</taxon>
        <taxon>Oxyuridae</taxon>
        <taxon>Syphacia</taxon>
    </lineage>
</organism>
<comment type="similarity">
    <text evidence="1">Belongs to the protein-tyrosine phosphatase family. Non-receptor class myotubularin subfamily.</text>
</comment>
<feature type="domain" description="Myotubularin phosphatase" evidence="3">
    <location>
        <begin position="224"/>
        <end position="587"/>
    </location>
</feature>
<feature type="region of interest" description="Disordered" evidence="2">
    <location>
        <begin position="701"/>
        <end position="724"/>
    </location>
</feature>
<evidence type="ECO:0000313" key="4">
    <source>
        <dbReference type="Proteomes" id="UP000046393"/>
    </source>
</evidence>
<accession>A0A0N5A9U2</accession>
<protein>
    <submittedName>
        <fullName evidence="5">Myotubularin phosphatase domain-containing protein</fullName>
    </submittedName>
</protein>
<dbReference type="InterPro" id="IPR022587">
    <property type="entry name" value="MTMR12-like_C"/>
</dbReference>
<dbReference type="AlphaFoldDB" id="A0A0N5A9U2"/>
<dbReference type="SUPFAM" id="SSF52799">
    <property type="entry name" value="(Phosphotyrosine protein) phosphatases II"/>
    <property type="match status" value="1"/>
</dbReference>
<sequence>MLPRTTSDTFKSYIDVYRDTKTFSSSASEQPDIQLLKGLSFSILFIREIISSHCDNVLFYRPFRENQFGKLYCTNFRLCFVPTVQNREPCCSRSLVLSDDFHFPLCSVEAIYFASSPLRKHFHNLAKRSTGVLKKFRLMMSPVSQLDIVSCLKVFTKVRWFFLCFISDFRVWIFDLQKSQSPVNLANSIYHFSRPLSLSKFFQVYSKNLRAVPSSRLADTSIAFNNQNDWIKELGRCAVNTTLWKICNLNTDRKHRGTLVPSYPLYVIVLNEISDVEIYEKLIPNWRNRRFPIWCWSSSNGCALLRSSRCCHEINRSELWKVVLMPLWRAHPRNRQPRLVDIDITNTKISSCFEKLREFCSFEDLTQFNEREKEWYSLLDATGWCALVFQCLSFVRNILKTMFDGQRSVIITDDDGYNASAIVSSLVQVCADGFYRTINGLNMLIEKEWIALGHPFGVNIFHCTLSARVQPSSPCTASFLLFLDCLYQLLRMYPSSFEYSQHMLIALWDLCVMGFAPALVCNSVSDQTALERNVSVFPLSQYYSSKYCIMFTNVAYSANDLLGIGNLPTLIEPSANPVDVEFWSDCYLRWVSPASIQEGGNITRDVTMSSILANLPSEYSPTSQPVVWRQRLHPAFDSKKICSSFPYSEATDLEFAHNTNVTLPRVDSFRSFKLDLNSTYPTLPHVERRLSESFLWRPAPVSSTDQDHSSEPQRYFPPSSGTLV</sequence>
<name>A0A0N5A9U2_9BILA</name>
<dbReference type="InterPro" id="IPR029021">
    <property type="entry name" value="Prot-tyrosine_phosphatase-like"/>
</dbReference>
<dbReference type="WBParaSite" id="SMUV_0000089801-mRNA-1">
    <property type="protein sequence ID" value="SMUV_0000089801-mRNA-1"/>
    <property type="gene ID" value="SMUV_0000089801"/>
</dbReference>
<dbReference type="SUPFAM" id="SSF50729">
    <property type="entry name" value="PH domain-like"/>
    <property type="match status" value="1"/>
</dbReference>
<dbReference type="PANTHER" id="PTHR10807">
    <property type="entry name" value="MYOTUBULARIN-RELATED"/>
    <property type="match status" value="1"/>
</dbReference>
<dbReference type="Pfam" id="PF12578">
    <property type="entry name" value="3-PAP"/>
    <property type="match status" value="1"/>
</dbReference>
<reference evidence="5" key="1">
    <citation type="submission" date="2017-02" db="UniProtKB">
        <authorList>
            <consortium name="WormBaseParasite"/>
        </authorList>
    </citation>
    <scope>IDENTIFICATION</scope>
</reference>
<dbReference type="GO" id="GO:0016020">
    <property type="term" value="C:membrane"/>
    <property type="evidence" value="ECO:0007669"/>
    <property type="project" value="TreeGrafter"/>
</dbReference>
<evidence type="ECO:0000259" key="3">
    <source>
        <dbReference type="PROSITE" id="PS51339"/>
    </source>
</evidence>
<proteinExistence type="inferred from homology"/>